<keyword evidence="1" id="KW-0175">Coiled coil</keyword>
<evidence type="ECO:0000313" key="3">
    <source>
        <dbReference type="Proteomes" id="UP000202117"/>
    </source>
</evidence>
<dbReference type="Proteomes" id="UP000202117">
    <property type="component" value="Segment"/>
</dbReference>
<dbReference type="EMBL" id="KT932701">
    <property type="protein sequence ID" value="ALO80920.1"/>
    <property type="molecule type" value="Genomic_DNA"/>
</dbReference>
<accession>A0A0S2MY92</accession>
<dbReference type="GeneID" id="26643024"/>
<reference evidence="2 3" key="1">
    <citation type="submission" date="2015-10" db="EMBL/GenBank/DDBJ databases">
        <authorList>
            <person name="Gilbert D.G."/>
        </authorList>
    </citation>
    <scope>NUCLEOTIDE SEQUENCE [LARGE SCALE GENOMIC DNA]</scope>
</reference>
<dbReference type="OrthoDB" id="17759at10239"/>
<dbReference type="RefSeq" id="YP_009216639.1">
    <property type="nucleotide sequence ID" value="NC_028990.1"/>
</dbReference>
<evidence type="ECO:0000313" key="2">
    <source>
        <dbReference type="EMBL" id="ALO80920.1"/>
    </source>
</evidence>
<name>A0A0S2MY92_9CAUD</name>
<dbReference type="KEGG" id="vg:26643024"/>
<proteinExistence type="predicted"/>
<evidence type="ECO:0000256" key="1">
    <source>
        <dbReference type="SAM" id="Coils"/>
    </source>
</evidence>
<sequence length="130" mass="15314">MTKYVEVTKLIDWSRDPELLEVGKVYKVDVEYKESLYIKGVSIYVNENEPSYYLSSDQFKYVEQNEEEKEVPTLEAKADVKEVIQAKIDALTTEAERLFTKRDRLEQQAINLNKKAQKLKEVIETIKEFE</sequence>
<feature type="coiled-coil region" evidence="1">
    <location>
        <begin position="88"/>
        <end position="122"/>
    </location>
</feature>
<protein>
    <submittedName>
        <fullName evidence="2">Uncharacterized protein</fullName>
    </submittedName>
</protein>
<keyword evidence="3" id="KW-1185">Reference proteome</keyword>
<organism evidence="2 3">
    <name type="scientific">Enterococcus phage vB_EfaS_IME196</name>
    <dbReference type="NCBI Taxonomy" id="1747289"/>
    <lineage>
        <taxon>Viruses</taxon>
        <taxon>Duplodnaviria</taxon>
        <taxon>Heunggongvirae</taxon>
        <taxon>Uroviricota</taxon>
        <taxon>Caudoviricetes</taxon>
        <taxon>Efquatrovirus</taxon>
        <taxon>Efquatrovirus IME196</taxon>
    </lineage>
</organism>